<reference evidence="3" key="1">
    <citation type="submission" date="2022-10" db="EMBL/GenBank/DDBJ databases">
        <title>Adaptive evolution leads to modifications in subtelomeric GC content in a zoonotic Cryptosporidium species.</title>
        <authorList>
            <person name="Li J."/>
            <person name="Feng Y."/>
            <person name="Xiao L."/>
        </authorList>
    </citation>
    <scope>NUCLEOTIDE SEQUENCE</scope>
    <source>
        <strain evidence="3">33844</strain>
    </source>
</reference>
<feature type="region of interest" description="Disordered" evidence="2">
    <location>
        <begin position="286"/>
        <end position="478"/>
    </location>
</feature>
<feature type="compositionally biased region" description="Polar residues" evidence="2">
    <location>
        <begin position="286"/>
        <end position="312"/>
    </location>
</feature>
<keyword evidence="1" id="KW-0175">Coiled coil</keyword>
<feature type="compositionally biased region" description="Gly residues" evidence="2">
    <location>
        <begin position="406"/>
        <end position="452"/>
    </location>
</feature>
<feature type="coiled-coil region" evidence="1">
    <location>
        <begin position="568"/>
        <end position="602"/>
    </location>
</feature>
<feature type="region of interest" description="Disordered" evidence="2">
    <location>
        <begin position="603"/>
        <end position="717"/>
    </location>
</feature>
<feature type="compositionally biased region" description="Basic and acidic residues" evidence="2">
    <location>
        <begin position="603"/>
        <end position="616"/>
    </location>
</feature>
<sequence>MKYLLQVALYLFTIYVSLYNQVNYRVPFLNHEISASLVQLKTLPKSTPSGLKTTSASSRNRATGQNPSESSAPSDPKTGTGTGVREIARVFSQQPVSAPTQHRATSRITAGRTGDSSTSGAPGHGNTVTRVPFTKPGTSQSPSSPSAARITRPSATTPPSSAARATRPSATTPPSSAARVTRPSATTPPSSAARITRPSATTPPSSAARITRPSATTPPSSAARVTRPSATTPPSSAARVTRPLTTTTSSSSSSSATKITKLSDARSVLTKTGAGAADLATTARISTGSGSVGINSKNYRTGGSLNTPTLKTPSRPPSTPSFGTGVHSTKSTPSTHGVSTKSTHRSSSRTRRRSRSKSRERSQSRELSSKSLDKNSKTVESPTKPPEEAAPAGTPVSQSYTAQGEESGGASGGESGGASGGESGGASGGESGGASGGESGGASGGASGGDDGSGGRRPRGPAGYGIRSDSEDSDADSDDDIFAAVRKVSSQSISGMCKSMVNALKETSREDFDKVKSGFEAKIVSIVLEWTNIRMMIKDKRDGIRTQFKKLKCEDPDTPKDPAVEMKCKYLEQKISDLISSIQKIEKKVKKLEKCLKKLEKMHPRSYSEHKEGRAETDEESSGEYKDPESSSDSSTHGVKTQKLGTKHRRSKRGRKSSSSDHHEELPGAVGDAHGKREALGHSSGSSSSINLLSSSSTSLSSIGSSGSTTSSSDRSAMFGGYNGKQVTQELIDEEAYNSGKLCNDVLAVLNFAHPTHTETITRETERIKTSLLSLRGILDGLQSRTDREREKVGMLPPYNECNERDKKCHDISNERVKNMELRAIVYKAKIEVLEECVTEIFKIIKNRGLYFLLGTFGPTMRDLVESDQEDEDLLEVAASGQELPEEPASPRSEGEEFDFSDEDDENGDGTNSGGQNDKNQEDEKPSERD</sequence>
<name>A0A9D5DI49_9CRYT</name>
<dbReference type="OrthoDB" id="344323at2759"/>
<feature type="compositionally biased region" description="Basic residues" evidence="2">
    <location>
        <begin position="645"/>
        <end position="656"/>
    </location>
</feature>
<dbReference type="AlphaFoldDB" id="A0A9D5DI49"/>
<gene>
    <name evidence="3" type="ORF">OJ253_3079</name>
</gene>
<feature type="compositionally biased region" description="Basic residues" evidence="2">
    <location>
        <begin position="342"/>
        <end position="356"/>
    </location>
</feature>
<feature type="region of interest" description="Disordered" evidence="2">
    <location>
        <begin position="44"/>
        <end position="259"/>
    </location>
</feature>
<comment type="caution">
    <text evidence="3">The sequence shown here is derived from an EMBL/GenBank/DDBJ whole genome shotgun (WGS) entry which is preliminary data.</text>
</comment>
<feature type="compositionally biased region" description="Basic and acidic residues" evidence="2">
    <location>
        <begin position="919"/>
        <end position="930"/>
    </location>
</feature>
<protein>
    <submittedName>
        <fullName evidence="3">Mucin-like protein</fullName>
    </submittedName>
</protein>
<evidence type="ECO:0000313" key="3">
    <source>
        <dbReference type="EMBL" id="KAJ1605625.1"/>
    </source>
</evidence>
<feature type="compositionally biased region" description="Polar residues" evidence="2">
    <location>
        <begin position="136"/>
        <end position="145"/>
    </location>
</feature>
<evidence type="ECO:0000256" key="1">
    <source>
        <dbReference type="SAM" id="Coils"/>
    </source>
</evidence>
<dbReference type="EMBL" id="JAPCXC010000093">
    <property type="protein sequence ID" value="KAJ1605625.1"/>
    <property type="molecule type" value="Genomic_DNA"/>
</dbReference>
<feature type="compositionally biased region" description="Low complexity" evidence="2">
    <location>
        <begin position="245"/>
        <end position="255"/>
    </location>
</feature>
<feature type="region of interest" description="Disordered" evidence="2">
    <location>
        <begin position="867"/>
        <end position="930"/>
    </location>
</feature>
<proteinExistence type="predicted"/>
<feature type="compositionally biased region" description="Basic and acidic residues" evidence="2">
    <location>
        <begin position="357"/>
        <end position="377"/>
    </location>
</feature>
<feature type="compositionally biased region" description="Polar residues" evidence="2">
    <location>
        <begin position="91"/>
        <end position="120"/>
    </location>
</feature>
<accession>A0A9D5DI49</accession>
<feature type="compositionally biased region" description="Low complexity" evidence="2">
    <location>
        <begin position="146"/>
        <end position="179"/>
    </location>
</feature>
<feature type="compositionally biased region" description="Polar residues" evidence="2">
    <location>
        <begin position="320"/>
        <end position="338"/>
    </location>
</feature>
<dbReference type="Proteomes" id="UP001067231">
    <property type="component" value="Unassembled WGS sequence"/>
</dbReference>
<feature type="compositionally biased region" description="Polar residues" evidence="2">
    <location>
        <begin position="44"/>
        <end position="79"/>
    </location>
</feature>
<organism evidence="3">
    <name type="scientific">Cryptosporidium canis</name>
    <dbReference type="NCBI Taxonomy" id="195482"/>
    <lineage>
        <taxon>Eukaryota</taxon>
        <taxon>Sar</taxon>
        <taxon>Alveolata</taxon>
        <taxon>Apicomplexa</taxon>
        <taxon>Conoidasida</taxon>
        <taxon>Coccidia</taxon>
        <taxon>Eucoccidiorida</taxon>
        <taxon>Eimeriorina</taxon>
        <taxon>Cryptosporidiidae</taxon>
        <taxon>Cryptosporidium</taxon>
    </lineage>
</organism>
<feature type="compositionally biased region" description="Acidic residues" evidence="2">
    <location>
        <begin position="896"/>
        <end position="908"/>
    </location>
</feature>
<feature type="compositionally biased region" description="Low complexity" evidence="2">
    <location>
        <begin position="683"/>
        <end position="713"/>
    </location>
</feature>
<evidence type="ECO:0000256" key="2">
    <source>
        <dbReference type="SAM" id="MobiDB-lite"/>
    </source>
</evidence>